<dbReference type="PANTHER" id="PTHR32063">
    <property type="match status" value="1"/>
</dbReference>
<dbReference type="SUPFAM" id="SSF82714">
    <property type="entry name" value="Multidrug efflux transporter AcrB TolC docking domain, DN and DC subdomains"/>
    <property type="match status" value="2"/>
</dbReference>
<keyword evidence="1" id="KW-0472">Membrane</keyword>
<feature type="transmembrane region" description="Helical" evidence="1">
    <location>
        <begin position="12"/>
        <end position="30"/>
    </location>
</feature>
<dbReference type="Gene3D" id="1.20.1640.10">
    <property type="entry name" value="Multidrug efflux transporter AcrB transmembrane domain"/>
    <property type="match status" value="2"/>
</dbReference>
<feature type="transmembrane region" description="Helical" evidence="1">
    <location>
        <begin position="461"/>
        <end position="485"/>
    </location>
</feature>
<keyword evidence="1" id="KW-1133">Transmembrane helix</keyword>
<feature type="transmembrane region" description="Helical" evidence="1">
    <location>
        <begin position="332"/>
        <end position="351"/>
    </location>
</feature>
<feature type="transmembrane region" description="Helical" evidence="1">
    <location>
        <begin position="963"/>
        <end position="982"/>
    </location>
</feature>
<accession>A0ABT3T6T7</accession>
<dbReference type="PANTHER" id="PTHR32063:SF33">
    <property type="entry name" value="RND SUPERFAMILY EFFLUX PUMP PERMEASE COMPONENT"/>
    <property type="match status" value="1"/>
</dbReference>
<dbReference type="SUPFAM" id="SSF82866">
    <property type="entry name" value="Multidrug efflux transporter AcrB transmembrane domain"/>
    <property type="match status" value="2"/>
</dbReference>
<feature type="transmembrane region" description="Helical" evidence="1">
    <location>
        <begin position="384"/>
        <end position="404"/>
    </location>
</feature>
<dbReference type="PRINTS" id="PR00702">
    <property type="entry name" value="ACRIFLAVINRP"/>
</dbReference>
<proteinExistence type="predicted"/>
<evidence type="ECO:0000313" key="3">
    <source>
        <dbReference type="Proteomes" id="UP001143304"/>
    </source>
</evidence>
<feature type="transmembrane region" description="Helical" evidence="1">
    <location>
        <begin position="358"/>
        <end position="378"/>
    </location>
</feature>
<reference evidence="2" key="1">
    <citation type="submission" date="2019-02" db="EMBL/GenBank/DDBJ databases">
        <authorList>
            <person name="Li S.-H."/>
        </authorList>
    </citation>
    <scope>NUCLEOTIDE SEQUENCE</scope>
    <source>
        <strain evidence="2">IMCC11814</strain>
    </source>
</reference>
<keyword evidence="1" id="KW-0812">Transmembrane</keyword>
<organism evidence="2 3">
    <name type="scientific">Candidatus Marimicrobium litorale</name>
    <dbReference type="NCBI Taxonomy" id="2518991"/>
    <lineage>
        <taxon>Bacteria</taxon>
        <taxon>Pseudomonadati</taxon>
        <taxon>Pseudomonadota</taxon>
        <taxon>Gammaproteobacteria</taxon>
        <taxon>Cellvibrionales</taxon>
        <taxon>Halieaceae</taxon>
        <taxon>Marimicrobium</taxon>
    </lineage>
</organism>
<dbReference type="Pfam" id="PF00873">
    <property type="entry name" value="ACR_tran"/>
    <property type="match status" value="1"/>
</dbReference>
<protein>
    <submittedName>
        <fullName evidence="2">Efflux RND transporter permease subunit</fullName>
    </submittedName>
</protein>
<dbReference type="InterPro" id="IPR001036">
    <property type="entry name" value="Acrflvin-R"/>
</dbReference>
<evidence type="ECO:0000313" key="2">
    <source>
        <dbReference type="EMBL" id="MCX2977189.1"/>
    </source>
</evidence>
<dbReference type="RefSeq" id="WP_279248919.1">
    <property type="nucleotide sequence ID" value="NZ_SHNO01000001.1"/>
</dbReference>
<dbReference type="Gene3D" id="3.30.70.1430">
    <property type="entry name" value="Multidrug efflux transporter AcrB pore domain"/>
    <property type="match status" value="2"/>
</dbReference>
<name>A0ABT3T6T7_9GAMM</name>
<keyword evidence="3" id="KW-1185">Reference proteome</keyword>
<dbReference type="Gene3D" id="3.30.70.1440">
    <property type="entry name" value="Multidrug efflux transporter AcrB pore domain"/>
    <property type="match status" value="1"/>
</dbReference>
<dbReference type="SUPFAM" id="SSF82693">
    <property type="entry name" value="Multidrug efflux transporter AcrB pore domain, PN1, PN2, PC1 and PC2 subdomains"/>
    <property type="match status" value="2"/>
</dbReference>
<dbReference type="InterPro" id="IPR027463">
    <property type="entry name" value="AcrB_DN_DC_subdom"/>
</dbReference>
<dbReference type="EMBL" id="SHNO01000001">
    <property type="protein sequence ID" value="MCX2977189.1"/>
    <property type="molecule type" value="Genomic_DNA"/>
</dbReference>
<feature type="transmembrane region" description="Helical" evidence="1">
    <location>
        <begin position="886"/>
        <end position="906"/>
    </location>
</feature>
<dbReference type="Gene3D" id="3.30.2090.10">
    <property type="entry name" value="Multidrug efflux transporter AcrB TolC docking domain, DN and DC subdomains"/>
    <property type="match status" value="2"/>
</dbReference>
<feature type="transmembrane region" description="Helical" evidence="1">
    <location>
        <begin position="912"/>
        <end position="933"/>
    </location>
</feature>
<gene>
    <name evidence="2" type="ORF">EYC82_07460</name>
</gene>
<dbReference type="Gene3D" id="3.30.70.1320">
    <property type="entry name" value="Multidrug efflux transporter AcrB pore domain like"/>
    <property type="match status" value="1"/>
</dbReference>
<feature type="transmembrane region" description="Helical" evidence="1">
    <location>
        <begin position="860"/>
        <end position="879"/>
    </location>
</feature>
<feature type="transmembrane region" description="Helical" evidence="1">
    <location>
        <begin position="994"/>
        <end position="1016"/>
    </location>
</feature>
<dbReference type="Proteomes" id="UP001143304">
    <property type="component" value="Unassembled WGS sequence"/>
</dbReference>
<feature type="transmembrane region" description="Helical" evidence="1">
    <location>
        <begin position="429"/>
        <end position="449"/>
    </location>
</feature>
<comment type="caution">
    <text evidence="2">The sequence shown here is derived from an EMBL/GenBank/DDBJ whole genome shotgun (WGS) entry which is preliminary data.</text>
</comment>
<feature type="transmembrane region" description="Helical" evidence="1">
    <location>
        <begin position="518"/>
        <end position="536"/>
    </location>
</feature>
<sequence length="1033" mass="113191">MHHLIGWFVDRPLVINMIMGMVFTLGYLTIADMRYEYNPHVDMGVINITTVKAGAGPEQVELAITLPLEEELLEVEGIKKLYSNSMESLSVITINLDLDAGAKQDIMRDIQQAVDRAVVRLPSDLLEKPRVEELSTLMTPIMEVHVTGDVPEALLRDVARNVSDGLREVEGIASVEKLGYRRAEVRIMLQPEKMARLGISHGEIIEAIRSRNRRESGGAIDSFVAEKKIIAVGQFQNPREVEAVVIRSGAPGNAVLLRDIATIVEDYEDWEVQSRVNGRMGVTLQARKKALADEVHTAANVRAFVERVAVPPGVELVTTADISRLTHNMLDVLGGNATLGLISVLLLLCYFLELRFAVWVAVGIPFAVCLSFLGLAAIGVTINAMSLTAIVLLMGILVDDAVVVSENVQRLRQEGVDVRTASVEGSAQVAQPVIFSALTTMLAFAPLMFIDGPNGDFMIPFPLAVIVLLLASLLESLCLLPGHLYHIPHRVTKERARTFLRLRDWYSAKIERVLQRRYLSLCAFVLVFVVVMTIGYQNISFSMYPDVDIDTVQVKVEMPVGSRFEETVAAVAKLESEVRDKVTAIDLLAVTSQIGHHDTDFYGATEGRNHAWALISIELEPLGRRSGDTNTRELVEDLREWAAAKKDFDSLVVQALSDVPVLGKPVQVEIIGSGDERYLAAEKLLQYLSTHAGITSSWSSVNAGKDVVELDVNHTLLAARGLTMEQLLQAMRIAVDGLLVDEVQTLDERVRYRLQFPLSEAGKLNTLENLALVNRAGEAVYLNSVARFSVRPGEADIKHYFGKRTVTVYGEIDNTQTSVQAMNDDVAAWIATQNWSQAYPQLRVHMGGELEEQGEALRELGGAAIICVLSIFAALVILFNSTSQPLLVMLCIPFGLVGVVICYLVQGLSVGMMAITGVIGLVGVLVNDSLVLLHTLNATRKNRAGPLLVSEVVSVATRRFRPIFITSVTTAVGLLPTAYGILGENSYISPMVMSMAWGVVFGGLVSLVLLPILYMVEQDIRLKLNRQPAIGPT</sequence>
<evidence type="ECO:0000256" key="1">
    <source>
        <dbReference type="SAM" id="Phobius"/>
    </source>
</evidence>